<dbReference type="EMBL" id="BTSX01000002">
    <property type="protein sequence ID" value="GMS84094.1"/>
    <property type="molecule type" value="Genomic_DNA"/>
</dbReference>
<dbReference type="Proteomes" id="UP001432027">
    <property type="component" value="Unassembled WGS sequence"/>
</dbReference>
<organism evidence="2 3">
    <name type="scientific">Pristionchus entomophagus</name>
    <dbReference type="NCBI Taxonomy" id="358040"/>
    <lineage>
        <taxon>Eukaryota</taxon>
        <taxon>Metazoa</taxon>
        <taxon>Ecdysozoa</taxon>
        <taxon>Nematoda</taxon>
        <taxon>Chromadorea</taxon>
        <taxon>Rhabditida</taxon>
        <taxon>Rhabditina</taxon>
        <taxon>Diplogasteromorpha</taxon>
        <taxon>Diplogasteroidea</taxon>
        <taxon>Neodiplogasteridae</taxon>
        <taxon>Pristionchus</taxon>
    </lineage>
</organism>
<accession>A0AAV5SMF2</accession>
<protein>
    <recommendedName>
        <fullName evidence="4">BTB domain-containing protein</fullName>
    </recommendedName>
</protein>
<feature type="non-terminal residue" evidence="2">
    <location>
        <position position="1"/>
    </location>
</feature>
<comment type="caution">
    <text evidence="2">The sequence shown here is derived from an EMBL/GenBank/DDBJ whole genome shotgun (WGS) entry which is preliminary data.</text>
</comment>
<name>A0AAV5SMF2_9BILA</name>
<evidence type="ECO:0000313" key="2">
    <source>
        <dbReference type="EMBL" id="GMS84094.1"/>
    </source>
</evidence>
<feature type="region of interest" description="Disordered" evidence="1">
    <location>
        <begin position="1"/>
        <end position="25"/>
    </location>
</feature>
<keyword evidence="3" id="KW-1185">Reference proteome</keyword>
<gene>
    <name evidence="2" type="ORF">PENTCL1PPCAC_6269</name>
</gene>
<sequence>SLLPPSMEDHDASSRPSGSGDVIDGNTVTDELRAARLMGNTQKEEESLRFLRTISAPRQVGELAYSKIGNEFDIEFIKERTATVILFSSLCHAIKTGQRVHRFRNLANCNFVELLDSCEPSTPVGLTGITDHTVLRVLRWVYKQNNLPVLKEFEMFLAHQPGMSLFNEYQLLHMANRFDFPHLRIGILSKLQTVEDMDAFRRNENYALQLSVVDKELFELRADVIKRFIEEGKCLHHLFFYDFHNGCSGRSSCENRYVELSEEEKDEMVEIEDDLYQSGFNSEITGIDF</sequence>
<reference evidence="2" key="1">
    <citation type="submission" date="2023-10" db="EMBL/GenBank/DDBJ databases">
        <title>Genome assembly of Pristionchus species.</title>
        <authorList>
            <person name="Yoshida K."/>
            <person name="Sommer R.J."/>
        </authorList>
    </citation>
    <scope>NUCLEOTIDE SEQUENCE</scope>
    <source>
        <strain evidence="2">RS0144</strain>
    </source>
</reference>
<dbReference type="AlphaFoldDB" id="A0AAV5SMF2"/>
<evidence type="ECO:0008006" key="4">
    <source>
        <dbReference type="Google" id="ProtNLM"/>
    </source>
</evidence>
<evidence type="ECO:0000313" key="3">
    <source>
        <dbReference type="Proteomes" id="UP001432027"/>
    </source>
</evidence>
<evidence type="ECO:0000256" key="1">
    <source>
        <dbReference type="SAM" id="MobiDB-lite"/>
    </source>
</evidence>
<proteinExistence type="predicted"/>